<evidence type="ECO:0000313" key="7">
    <source>
        <dbReference type="Proteomes" id="UP000278632"/>
    </source>
</evidence>
<dbReference type="AlphaFoldDB" id="A0A3N0BK09"/>
<dbReference type="InterPro" id="IPR017896">
    <property type="entry name" value="4Fe4S_Fe-S-bd"/>
</dbReference>
<evidence type="ECO:0000313" key="6">
    <source>
        <dbReference type="EMBL" id="RNL48135.1"/>
    </source>
</evidence>
<keyword evidence="1" id="KW-0004">4Fe-4S</keyword>
<dbReference type="EMBL" id="QICD01000003">
    <property type="protein sequence ID" value="RNL48135.1"/>
    <property type="molecule type" value="Genomic_DNA"/>
</dbReference>
<evidence type="ECO:0000256" key="1">
    <source>
        <dbReference type="ARBA" id="ARBA00022485"/>
    </source>
</evidence>
<dbReference type="PROSITE" id="PS51379">
    <property type="entry name" value="4FE4S_FER_2"/>
    <property type="match status" value="2"/>
</dbReference>
<proteinExistence type="predicted"/>
<evidence type="ECO:0000256" key="2">
    <source>
        <dbReference type="ARBA" id="ARBA00022723"/>
    </source>
</evidence>
<keyword evidence="7" id="KW-1185">Reference proteome</keyword>
<dbReference type="InterPro" id="IPR050572">
    <property type="entry name" value="Fe-S_Ferredoxin"/>
</dbReference>
<dbReference type="SUPFAM" id="SSF54862">
    <property type="entry name" value="4Fe-4S ferredoxins"/>
    <property type="match status" value="1"/>
</dbReference>
<protein>
    <submittedName>
        <fullName evidence="6">Ferredoxin</fullName>
    </submittedName>
</protein>
<reference evidence="7" key="1">
    <citation type="submission" date="2018-05" db="EMBL/GenBank/DDBJ databases">
        <title>Genome Sequencing of selected type strains of the family Eggerthellaceae.</title>
        <authorList>
            <person name="Danylec N."/>
            <person name="Stoll D.A."/>
            <person name="Doetsch A."/>
            <person name="Huch M."/>
        </authorList>
    </citation>
    <scope>NUCLEOTIDE SEQUENCE [LARGE SCALE GENOMIC DNA]</scope>
    <source>
        <strain evidence="7">DSM 16106</strain>
    </source>
</reference>
<feature type="domain" description="4Fe-4S ferredoxin-type" evidence="5">
    <location>
        <begin position="34"/>
        <end position="63"/>
    </location>
</feature>
<dbReference type="GO" id="GO:0051539">
    <property type="term" value="F:4 iron, 4 sulfur cluster binding"/>
    <property type="evidence" value="ECO:0007669"/>
    <property type="project" value="UniProtKB-KW"/>
</dbReference>
<keyword evidence="2" id="KW-0479">Metal-binding</keyword>
<dbReference type="PROSITE" id="PS00198">
    <property type="entry name" value="4FE4S_FER_1"/>
    <property type="match status" value="2"/>
</dbReference>
<sequence length="68" mass="6978">MAKKIAVVAEKACIACGACAHVCPREAVSVWRGTRAYVNATLCVGCGACEAECPASAVTVHRREAVSA</sequence>
<name>A0A3N0BK09_9ACTN</name>
<dbReference type="GO" id="GO:0046872">
    <property type="term" value="F:metal ion binding"/>
    <property type="evidence" value="ECO:0007669"/>
    <property type="project" value="UniProtKB-KW"/>
</dbReference>
<organism evidence="6 7">
    <name type="scientific">Paraeggerthella hongkongensis</name>
    <dbReference type="NCBI Taxonomy" id="230658"/>
    <lineage>
        <taxon>Bacteria</taxon>
        <taxon>Bacillati</taxon>
        <taxon>Actinomycetota</taxon>
        <taxon>Coriobacteriia</taxon>
        <taxon>Eggerthellales</taxon>
        <taxon>Eggerthellaceae</taxon>
        <taxon>Paraeggerthella</taxon>
    </lineage>
</organism>
<dbReference type="RefSeq" id="WP_123191510.1">
    <property type="nucleotide sequence ID" value="NZ_QICD01000003.1"/>
</dbReference>
<feature type="domain" description="4Fe-4S ferredoxin-type" evidence="5">
    <location>
        <begin position="3"/>
        <end position="33"/>
    </location>
</feature>
<accession>A0A3N0BK09</accession>
<comment type="caution">
    <text evidence="6">The sequence shown here is derived from an EMBL/GenBank/DDBJ whole genome shotgun (WGS) entry which is preliminary data.</text>
</comment>
<evidence type="ECO:0000256" key="3">
    <source>
        <dbReference type="ARBA" id="ARBA00023004"/>
    </source>
</evidence>
<dbReference type="Proteomes" id="UP000278632">
    <property type="component" value="Unassembled WGS sequence"/>
</dbReference>
<dbReference type="OrthoDB" id="9794954at2"/>
<gene>
    <name evidence="6" type="ORF">DMP08_02970</name>
</gene>
<dbReference type="InterPro" id="IPR017900">
    <property type="entry name" value="4Fe4S_Fe_S_CS"/>
</dbReference>
<dbReference type="Gene3D" id="3.30.70.20">
    <property type="match status" value="2"/>
</dbReference>
<keyword evidence="3" id="KW-0408">Iron</keyword>
<keyword evidence="4" id="KW-0411">Iron-sulfur</keyword>
<dbReference type="PANTHER" id="PTHR43687:SF1">
    <property type="entry name" value="FERREDOXIN III"/>
    <property type="match status" value="1"/>
</dbReference>
<dbReference type="Pfam" id="PF14697">
    <property type="entry name" value="Fer4_21"/>
    <property type="match status" value="1"/>
</dbReference>
<evidence type="ECO:0000259" key="5">
    <source>
        <dbReference type="PROSITE" id="PS51379"/>
    </source>
</evidence>
<evidence type="ECO:0000256" key="4">
    <source>
        <dbReference type="ARBA" id="ARBA00023014"/>
    </source>
</evidence>
<dbReference type="PANTHER" id="PTHR43687">
    <property type="entry name" value="ADENYLYLSULFATE REDUCTASE, BETA SUBUNIT"/>
    <property type="match status" value="1"/>
</dbReference>